<name>A0A0G1YNR7_9BACT</name>
<reference evidence="1 2" key="1">
    <citation type="journal article" date="2015" name="Nature">
        <title>rRNA introns, odd ribosomes, and small enigmatic genomes across a large radiation of phyla.</title>
        <authorList>
            <person name="Brown C.T."/>
            <person name="Hug L.A."/>
            <person name="Thomas B.C."/>
            <person name="Sharon I."/>
            <person name="Castelle C.J."/>
            <person name="Singh A."/>
            <person name="Wilkins M.J."/>
            <person name="Williams K.H."/>
            <person name="Banfield J.F."/>
        </authorList>
    </citation>
    <scope>NUCLEOTIDE SEQUENCE [LARGE SCALE GENOMIC DNA]</scope>
</reference>
<sequence length="78" mass="8113">MLVSVVPPVLNFKFPLSVAWITTSPAPADWMVTALALVNAKVAEAKVDLILGVAAATSRSPTLLIYGTELIVLPGGKP</sequence>
<dbReference type="EMBL" id="LCPZ01000020">
    <property type="protein sequence ID" value="KKW08009.1"/>
    <property type="molecule type" value="Genomic_DNA"/>
</dbReference>
<evidence type="ECO:0000313" key="1">
    <source>
        <dbReference type="EMBL" id="KKW08009.1"/>
    </source>
</evidence>
<protein>
    <submittedName>
        <fullName evidence="1">Uncharacterized protein</fullName>
    </submittedName>
</protein>
<dbReference type="AlphaFoldDB" id="A0A0G1YNR7"/>
<accession>A0A0G1YNR7</accession>
<comment type="caution">
    <text evidence="1">The sequence shown here is derived from an EMBL/GenBank/DDBJ whole genome shotgun (WGS) entry which is preliminary data.</text>
</comment>
<dbReference type="Proteomes" id="UP000033965">
    <property type="component" value="Unassembled WGS sequence"/>
</dbReference>
<proteinExistence type="predicted"/>
<evidence type="ECO:0000313" key="2">
    <source>
        <dbReference type="Proteomes" id="UP000033965"/>
    </source>
</evidence>
<organism evidence="1 2">
    <name type="scientific">Candidatus Kaiserbacteria bacterium GW2011_GWA2_49_19</name>
    <dbReference type="NCBI Taxonomy" id="1618669"/>
    <lineage>
        <taxon>Bacteria</taxon>
        <taxon>Candidatus Kaiseribacteriota</taxon>
    </lineage>
</organism>
<gene>
    <name evidence="1" type="ORF">UY44_C0020G0010</name>
</gene>